<comment type="caution">
    <text evidence="1">The sequence shown here is derived from an EMBL/GenBank/DDBJ whole genome shotgun (WGS) entry which is preliminary data.</text>
</comment>
<sequence>MKVGGEIGFDEGGVLDAMRDPFLTRKIKRNKNGKVIEIDDTFNVSVTTIVALLVLYYGPEVLEWFRTSAGGAFKEGLSDLLSGAANYAQEATGGTDPSTGGSPEFEDAMRHSNLGRTGFKDLMARHPKAGAFAGCNPWRRANHTQRKLYREKWGLPTTWQWPGCIGGF</sequence>
<evidence type="ECO:0000313" key="1">
    <source>
        <dbReference type="EMBL" id="GAH50795.1"/>
    </source>
</evidence>
<proteinExistence type="predicted"/>
<dbReference type="EMBL" id="BARU01017958">
    <property type="protein sequence ID" value="GAH50795.1"/>
    <property type="molecule type" value="Genomic_DNA"/>
</dbReference>
<reference evidence="1" key="1">
    <citation type="journal article" date="2014" name="Front. Microbiol.">
        <title>High frequency of phylogenetically diverse reductive dehalogenase-homologous genes in deep subseafloor sedimentary metagenomes.</title>
        <authorList>
            <person name="Kawai M."/>
            <person name="Futagami T."/>
            <person name="Toyoda A."/>
            <person name="Takaki Y."/>
            <person name="Nishi S."/>
            <person name="Hori S."/>
            <person name="Arai W."/>
            <person name="Tsubouchi T."/>
            <person name="Morono Y."/>
            <person name="Uchiyama I."/>
            <person name="Ito T."/>
            <person name="Fujiyama A."/>
            <person name="Inagaki F."/>
            <person name="Takami H."/>
        </authorList>
    </citation>
    <scope>NUCLEOTIDE SEQUENCE</scope>
    <source>
        <strain evidence="1">Expedition CK06-06</strain>
    </source>
</reference>
<name>X1H105_9ZZZZ</name>
<dbReference type="AlphaFoldDB" id="X1H105"/>
<gene>
    <name evidence="1" type="ORF">S03H2_29730</name>
</gene>
<organism evidence="1">
    <name type="scientific">marine sediment metagenome</name>
    <dbReference type="NCBI Taxonomy" id="412755"/>
    <lineage>
        <taxon>unclassified sequences</taxon>
        <taxon>metagenomes</taxon>
        <taxon>ecological metagenomes</taxon>
    </lineage>
</organism>
<accession>X1H105</accession>
<protein>
    <submittedName>
        <fullName evidence="1">Uncharacterized protein</fullName>
    </submittedName>
</protein>